<dbReference type="GeneID" id="5976386"/>
<dbReference type="Proteomes" id="UP000001055">
    <property type="component" value="Unassembled WGS sequence"/>
</dbReference>
<reference evidence="4" key="3">
    <citation type="journal article" date="2007" name="Plant Cell">
        <title>Dothideomycete-plant interactions illuminated by genome sequencing and EST analysis of the wheat pathogen Stagonospora nodorum.</title>
        <authorList>
            <person name="Hane J.K."/>
            <person name="Lowe R.G."/>
            <person name="Solomon P.S."/>
            <person name="Tan K.C."/>
            <person name="Schoch C.L."/>
            <person name="Spatafora J.W."/>
            <person name="Crous P.W."/>
            <person name="Kodira C."/>
            <person name="Birren B.W."/>
            <person name="Galagan J.E."/>
            <person name="Torriani S.F."/>
            <person name="McDonald B.A."/>
            <person name="Oliver R.P."/>
        </authorList>
    </citation>
    <scope>NUCLEOTIDE SEQUENCE [LARGE SCALE GENOMIC DNA]</scope>
    <source>
        <strain evidence="4">SN15 / ATCC MYA-4574 / FGSC 10173</strain>
    </source>
</reference>
<feature type="compositionally biased region" description="Polar residues" evidence="1">
    <location>
        <begin position="72"/>
        <end position="99"/>
    </location>
</feature>
<name>Q0UGD0_PHANO</name>
<accession>Q0UGD0</accession>
<dbReference type="RefSeq" id="XP_001799485.1">
    <property type="nucleotide sequence ID" value="XM_001799433.1"/>
</dbReference>
<protein>
    <submittedName>
        <fullName evidence="2">Uncharacterized protein</fullName>
    </submittedName>
</protein>
<reference evidence="2" key="2">
    <citation type="submission" date="2005-03" db="EMBL/GenBank/DDBJ databases">
        <authorList>
            <consortium name="The Genome Sequencing Platform"/>
            <consortium name="The Genome Assembly Team"/>
            <person name="Lander E."/>
            <person name="Birren B."/>
            <person name="Ma L."/>
        </authorList>
    </citation>
    <scope>NUCLEOTIDE SEQUENCE</scope>
    <source>
        <strain evidence="2">SN15</strain>
    </source>
</reference>
<dbReference type="KEGG" id="pno:SNOG_09184"/>
<feature type="region of interest" description="Disordered" evidence="1">
    <location>
        <begin position="1"/>
        <end position="99"/>
    </location>
</feature>
<dbReference type="KEGG" id="pno:SNOG_01368"/>
<evidence type="ECO:0000313" key="3">
    <source>
        <dbReference type="EMBL" id="EAT91017.1"/>
    </source>
</evidence>
<feature type="compositionally biased region" description="Polar residues" evidence="1">
    <location>
        <begin position="1"/>
        <end position="10"/>
    </location>
</feature>
<organism evidence="2 4">
    <name type="scientific">Phaeosphaeria nodorum (strain SN15 / ATCC MYA-4574 / FGSC 10173)</name>
    <name type="common">Glume blotch fungus</name>
    <name type="synonym">Parastagonospora nodorum</name>
    <dbReference type="NCBI Taxonomy" id="321614"/>
    <lineage>
        <taxon>Eukaryota</taxon>
        <taxon>Fungi</taxon>
        <taxon>Dikarya</taxon>
        <taxon>Ascomycota</taxon>
        <taxon>Pezizomycotina</taxon>
        <taxon>Dothideomycetes</taxon>
        <taxon>Pleosporomycetidae</taxon>
        <taxon>Pleosporales</taxon>
        <taxon>Pleosporineae</taxon>
        <taxon>Phaeosphaeriaceae</taxon>
        <taxon>Parastagonospora</taxon>
    </lineage>
</organism>
<dbReference type="RefSeq" id="XP_001792009.1">
    <property type="nucleotide sequence ID" value="XM_001791957.1"/>
</dbReference>
<dbReference type="HOGENOM" id="CLU_2321162_0_0_1"/>
<reference evidence="2" key="1">
    <citation type="submission" date="2005-03" db="EMBL/GenBank/DDBJ databases">
        <authorList>
            <person name="Oliver R.O."/>
            <person name="Solomon P."/>
        </authorList>
    </citation>
    <scope>NUCLEOTIDE SEQUENCE</scope>
    <source>
        <strain evidence="2">SN15</strain>
    </source>
</reference>
<reference evidence="2" key="4">
    <citation type="submission" date="2007-11" db="EMBL/GenBank/DDBJ databases">
        <title>Annotation of the Phaeosphaeria nodorum SN15 genome.</title>
        <authorList>
            <consortium name="The Broad Institute Genome Sequencing Platform"/>
            <person name="Birren B."/>
            <person name="Lander E."/>
            <person name="Galagan J."/>
            <person name="Devon K."/>
            <person name="Nusbaum C."/>
            <person name="Jaffe D."/>
            <person name="Butler J."/>
            <person name="Alvarez P."/>
            <person name="Gnerre S."/>
            <person name="Grabherr M."/>
            <person name="Kleber M."/>
            <person name="Mauceli E."/>
            <person name="Brockman W."/>
            <person name="Rounsley S."/>
            <person name="Young S."/>
            <person name="LaButti K."/>
            <person name="Pushparaj V."/>
            <person name="DeCaprio D."/>
            <person name="Crawford M."/>
            <person name="Koehrsen M."/>
            <person name="Engels R."/>
            <person name="Montgomery P."/>
            <person name="Pearson M."/>
            <person name="Howarth C."/>
            <person name="Kodira C."/>
            <person name="Zeng Q."/>
            <person name="Yandava C."/>
            <person name="Alvarado L."/>
            <person name="Oleary S."/>
            <person name="Oliver R.O."/>
            <person name="Solomon P."/>
        </authorList>
    </citation>
    <scope>NUCLEOTIDE SEQUENCE</scope>
    <source>
        <strain evidence="2">SN15</strain>
    </source>
</reference>
<gene>
    <name evidence="3" type="ORF">SNOG_01368</name>
    <name evidence="2" type="ORF">SNOG_09184</name>
</gene>
<dbReference type="AlphaFoldDB" id="Q0UGD0"/>
<dbReference type="EMBL" id="CH445326">
    <property type="protein sequence ID" value="EAT91017.1"/>
    <property type="molecule type" value="Genomic_DNA"/>
</dbReference>
<evidence type="ECO:0000313" key="4">
    <source>
        <dbReference type="Proteomes" id="UP000001055"/>
    </source>
</evidence>
<reference evidence="2" key="5">
    <citation type="submission" date="2007-11" db="EMBL/GenBank/DDBJ databases">
        <title>Dothideomycete-plant interaction illuminated by genome sequencing and EST analysis of the wheat pathogen Stagonospora nodorum.</title>
        <authorList>
            <person name="Hane J.K."/>
            <person name="Lowe R.G.T."/>
            <person name="Solomon P.S."/>
            <person name="Tan K.-C."/>
            <person name="Schoch C.L."/>
            <person name="Spatafora J.W."/>
            <person name="Crous P.W."/>
            <person name="Kodira C."/>
            <person name="Birren B.W."/>
            <person name="Torriani S.F.F."/>
            <person name="McDonald B.A."/>
            <person name="Oliver R.P."/>
        </authorList>
    </citation>
    <scope>NUCLEOTIDE SEQUENCE</scope>
    <source>
        <strain evidence="2">SN15</strain>
    </source>
</reference>
<proteinExistence type="predicted"/>
<evidence type="ECO:0000256" key="1">
    <source>
        <dbReference type="SAM" id="MobiDB-lite"/>
    </source>
</evidence>
<dbReference type="EMBL" id="CH445338">
    <property type="protein sequence ID" value="EAT83376.1"/>
    <property type="molecule type" value="Genomic_DNA"/>
</dbReference>
<sequence length="99" mass="10818">MSNLGQQRLTASHKGIGGEAWSLKPQRSRSGRGVCQTCLEPGSRKEDSRPKPQLKHQHFGNEVETEDPRDTLTLTLSETAQPRSSSVVSNTSTALMADK</sequence>
<dbReference type="GeneID" id="5968854"/>
<evidence type="ECO:0000313" key="2">
    <source>
        <dbReference type="EMBL" id="EAT83376.1"/>
    </source>
</evidence>